<evidence type="ECO:0000313" key="5">
    <source>
        <dbReference type="EMBL" id="RAG85524.1"/>
    </source>
</evidence>
<dbReference type="GO" id="GO:0051287">
    <property type="term" value="F:NAD binding"/>
    <property type="evidence" value="ECO:0007669"/>
    <property type="project" value="InterPro"/>
</dbReference>
<evidence type="ECO:0000313" key="6">
    <source>
        <dbReference type="Proteomes" id="UP000248889"/>
    </source>
</evidence>
<organism evidence="5 6">
    <name type="scientific">Streptacidiphilus pinicola</name>
    <dbReference type="NCBI Taxonomy" id="2219663"/>
    <lineage>
        <taxon>Bacteria</taxon>
        <taxon>Bacillati</taxon>
        <taxon>Actinomycetota</taxon>
        <taxon>Actinomycetes</taxon>
        <taxon>Kitasatosporales</taxon>
        <taxon>Streptomycetaceae</taxon>
        <taxon>Streptacidiphilus</taxon>
    </lineage>
</organism>
<dbReference type="OrthoDB" id="4324715at2"/>
<feature type="region of interest" description="Disordered" evidence="3">
    <location>
        <begin position="1"/>
        <end position="22"/>
    </location>
</feature>
<dbReference type="Gene3D" id="3.40.50.720">
    <property type="entry name" value="NAD(P)-binding Rossmann-like Domain"/>
    <property type="match status" value="2"/>
</dbReference>
<reference evidence="5 6" key="1">
    <citation type="submission" date="2018-06" db="EMBL/GenBank/DDBJ databases">
        <title>Streptacidiphilus pinicola sp. nov., isolated from pine grove soil.</title>
        <authorList>
            <person name="Roh S.G."/>
            <person name="Park S."/>
            <person name="Kim M.-K."/>
            <person name="Yun B.-R."/>
            <person name="Park J."/>
            <person name="Kim M.J."/>
            <person name="Kim Y.S."/>
            <person name="Kim S.B."/>
        </authorList>
    </citation>
    <scope>NUCLEOTIDE SEQUENCE [LARGE SCALE GENOMIC DNA]</scope>
    <source>
        <strain evidence="5 6">MMS16-CNU450</strain>
    </source>
</reference>
<proteinExistence type="predicted"/>
<protein>
    <submittedName>
        <fullName evidence="5">Hydroxyacid dehydrogenase</fullName>
    </submittedName>
</protein>
<name>A0A2X0IK57_9ACTN</name>
<comment type="caution">
    <text evidence="5">The sequence shown here is derived from an EMBL/GenBank/DDBJ whole genome shotgun (WGS) entry which is preliminary data.</text>
</comment>
<keyword evidence="6" id="KW-1185">Reference proteome</keyword>
<accession>A0A2X0IK57</accession>
<keyword evidence="2" id="KW-0520">NAD</keyword>
<keyword evidence="1" id="KW-0560">Oxidoreductase</keyword>
<sequence>MDLLSGGRSGRGPAPLPCQRPRSRRITVADRPTAAFAMDPVNVSRLFPPVLMDRLASLLDLGEPGAPRVISGLATDAQRAALAEVEVLVTGWGCPPLDERAVAAAPRLRVVLHSAGTVRELVSDACWERGVVVSTAAEANARPVAEYTLAAILLAGKDAFRLSRTSAQEGRQRPGAGAEVGNYRRRVGVIGASRVGRALLDLLRPFHFVVSLSDPYVDEAEAARLGVTLLPLDDLLRGSDVVTLHAPDNPQTYRLLDRRKLALIPDGATLVNTSRGALVAPDALEAELVSGRINAVLDVTEPEPLPRWSPLHGLPNVVLTPHIAGSLGNELELLGRSVVEEAERLAAGVPLRHEVRRTDLPRMA</sequence>
<dbReference type="CDD" id="cd12167">
    <property type="entry name" value="2-Hacid_dh_8"/>
    <property type="match status" value="1"/>
</dbReference>
<evidence type="ECO:0000256" key="1">
    <source>
        <dbReference type="ARBA" id="ARBA00023002"/>
    </source>
</evidence>
<evidence type="ECO:0000256" key="3">
    <source>
        <dbReference type="SAM" id="MobiDB-lite"/>
    </source>
</evidence>
<dbReference type="InterPro" id="IPR006140">
    <property type="entry name" value="D-isomer_DH_NAD-bd"/>
</dbReference>
<dbReference type="GO" id="GO:0016618">
    <property type="term" value="F:hydroxypyruvate reductase [NAD(P)H] activity"/>
    <property type="evidence" value="ECO:0007669"/>
    <property type="project" value="TreeGrafter"/>
</dbReference>
<dbReference type="Proteomes" id="UP000248889">
    <property type="component" value="Unassembled WGS sequence"/>
</dbReference>
<dbReference type="GO" id="GO:0030267">
    <property type="term" value="F:glyoxylate reductase (NADPH) activity"/>
    <property type="evidence" value="ECO:0007669"/>
    <property type="project" value="TreeGrafter"/>
</dbReference>
<dbReference type="InterPro" id="IPR036291">
    <property type="entry name" value="NAD(P)-bd_dom_sf"/>
</dbReference>
<dbReference type="SUPFAM" id="SSF52283">
    <property type="entry name" value="Formate/glycerate dehydrogenase catalytic domain-like"/>
    <property type="match status" value="1"/>
</dbReference>
<gene>
    <name evidence="5" type="ORF">DN069_11355</name>
</gene>
<dbReference type="SUPFAM" id="SSF51735">
    <property type="entry name" value="NAD(P)-binding Rossmann-fold domains"/>
    <property type="match status" value="1"/>
</dbReference>
<dbReference type="Pfam" id="PF02826">
    <property type="entry name" value="2-Hacid_dh_C"/>
    <property type="match status" value="1"/>
</dbReference>
<feature type="domain" description="D-isomer specific 2-hydroxyacid dehydrogenase NAD-binding" evidence="4">
    <location>
        <begin position="164"/>
        <end position="324"/>
    </location>
</feature>
<evidence type="ECO:0000259" key="4">
    <source>
        <dbReference type="Pfam" id="PF02826"/>
    </source>
</evidence>
<evidence type="ECO:0000256" key="2">
    <source>
        <dbReference type="ARBA" id="ARBA00023027"/>
    </source>
</evidence>
<dbReference type="PROSITE" id="PS00670">
    <property type="entry name" value="D_2_HYDROXYACID_DH_2"/>
    <property type="match status" value="1"/>
</dbReference>
<dbReference type="InterPro" id="IPR029753">
    <property type="entry name" value="D-isomer_DH_CS"/>
</dbReference>
<dbReference type="EMBL" id="QKYN01000040">
    <property type="protein sequence ID" value="RAG85524.1"/>
    <property type="molecule type" value="Genomic_DNA"/>
</dbReference>
<dbReference type="PANTHER" id="PTHR10996:SF178">
    <property type="entry name" value="2-HYDROXYACID DEHYDROGENASE YGL185C-RELATED"/>
    <property type="match status" value="1"/>
</dbReference>
<dbReference type="AlphaFoldDB" id="A0A2X0IK57"/>
<dbReference type="PANTHER" id="PTHR10996">
    <property type="entry name" value="2-HYDROXYACID DEHYDROGENASE-RELATED"/>
    <property type="match status" value="1"/>
</dbReference>
<dbReference type="GO" id="GO:0005829">
    <property type="term" value="C:cytosol"/>
    <property type="evidence" value="ECO:0007669"/>
    <property type="project" value="TreeGrafter"/>
</dbReference>
<dbReference type="InterPro" id="IPR050223">
    <property type="entry name" value="D-isomer_2-hydroxyacid_DH"/>
</dbReference>